<evidence type="ECO:0000256" key="6">
    <source>
        <dbReference type="ARBA" id="ARBA00022670"/>
    </source>
</evidence>
<dbReference type="SUPFAM" id="SSF56601">
    <property type="entry name" value="beta-lactamase/transpeptidase-like"/>
    <property type="match status" value="1"/>
</dbReference>
<keyword evidence="7 14" id="KW-0812">Transmembrane</keyword>
<keyword evidence="14" id="KW-0862">Zinc</keyword>
<dbReference type="InterPro" id="IPR012338">
    <property type="entry name" value="Beta-lactam/transpept-like"/>
</dbReference>
<keyword evidence="14" id="KW-0479">Metal-binding</keyword>
<keyword evidence="11 14" id="KW-1133">Transmembrane helix</keyword>
<evidence type="ECO:0000256" key="5">
    <source>
        <dbReference type="ARBA" id="ARBA00022645"/>
    </source>
</evidence>
<evidence type="ECO:0000256" key="8">
    <source>
        <dbReference type="ARBA" id="ARBA00022801"/>
    </source>
</evidence>
<feature type="active site" description="Acyl-ester intermediate" evidence="14">
    <location>
        <position position="327"/>
    </location>
</feature>
<feature type="domain" description="Penicillin-binding protein transpeptidase" evidence="15">
    <location>
        <begin position="268"/>
        <end position="606"/>
    </location>
</feature>
<dbReference type="PANTHER" id="PTHR30627">
    <property type="entry name" value="PEPTIDOGLYCAN D,D-TRANSPEPTIDASE"/>
    <property type="match status" value="1"/>
</dbReference>
<evidence type="ECO:0000256" key="2">
    <source>
        <dbReference type="ARBA" id="ARBA00004236"/>
    </source>
</evidence>
<feature type="binding site" evidence="14">
    <location>
        <position position="383"/>
    </location>
    <ligand>
        <name>Zn(2+)</name>
        <dbReference type="ChEBI" id="CHEBI:29105"/>
    </ligand>
</feature>
<keyword evidence="8 14" id="KW-0378">Hydrolase</keyword>
<evidence type="ECO:0000256" key="7">
    <source>
        <dbReference type="ARBA" id="ARBA00022692"/>
    </source>
</evidence>
<comment type="similarity">
    <text evidence="14">Belongs to the transpeptidase family. MrdA subfamily.</text>
</comment>
<comment type="caution">
    <text evidence="17">The sequence shown here is derived from an EMBL/GenBank/DDBJ whole genome shotgun (WGS) entry which is preliminary data.</text>
</comment>
<keyword evidence="13 14" id="KW-0961">Cell wall biogenesis/degradation</keyword>
<comment type="cofactor">
    <cofactor evidence="14">
        <name>Zn(2+)</name>
        <dbReference type="ChEBI" id="CHEBI:29105"/>
    </cofactor>
    <text evidence="14">Binds one Zn(2+) ion per subunit.</text>
</comment>
<comment type="catalytic activity">
    <reaction evidence="14">
        <text>Preferential cleavage: (Ac)2-L-Lys-D-Ala-|-D-Ala. Also transpeptidation of peptidyl-alanyl moieties that are N-acyl substituents of D-alanine.</text>
        <dbReference type="EC" id="3.4.16.4"/>
    </reaction>
</comment>
<evidence type="ECO:0000256" key="14">
    <source>
        <dbReference type="HAMAP-Rule" id="MF_02081"/>
    </source>
</evidence>
<dbReference type="SUPFAM" id="SSF56519">
    <property type="entry name" value="Penicillin binding protein dimerisation domain"/>
    <property type="match status" value="1"/>
</dbReference>
<evidence type="ECO:0000256" key="9">
    <source>
        <dbReference type="ARBA" id="ARBA00022960"/>
    </source>
</evidence>
<dbReference type="NCBIfam" id="TIGR03423">
    <property type="entry name" value="pbp2_mrdA"/>
    <property type="match status" value="1"/>
</dbReference>
<dbReference type="HAMAP" id="MF_02081">
    <property type="entry name" value="MrdA_transpept"/>
    <property type="match status" value="1"/>
</dbReference>
<gene>
    <name evidence="14 17" type="primary">mrdA</name>
    <name evidence="17" type="ORF">ABVT11_13800</name>
</gene>
<evidence type="ECO:0000256" key="13">
    <source>
        <dbReference type="ARBA" id="ARBA00023316"/>
    </source>
</evidence>
<keyword evidence="18" id="KW-1185">Reference proteome</keyword>
<evidence type="ECO:0000259" key="16">
    <source>
        <dbReference type="Pfam" id="PF03717"/>
    </source>
</evidence>
<dbReference type="InterPro" id="IPR036138">
    <property type="entry name" value="PBP_dimer_sf"/>
</dbReference>
<evidence type="ECO:0000256" key="4">
    <source>
        <dbReference type="ARBA" id="ARBA00022519"/>
    </source>
</evidence>
<dbReference type="InterPro" id="IPR005311">
    <property type="entry name" value="PBP_dimer"/>
</dbReference>
<feature type="binding site" evidence="14">
    <location>
        <position position="370"/>
    </location>
    <ligand>
        <name>Zn(2+)</name>
        <dbReference type="ChEBI" id="CHEBI:29105"/>
    </ligand>
</feature>
<dbReference type="Proteomes" id="UP001548590">
    <property type="component" value="Unassembled WGS sequence"/>
</dbReference>
<proteinExistence type="inferred from homology"/>
<dbReference type="EC" id="3.4.16.4" evidence="14"/>
<dbReference type="EMBL" id="JBEWLZ010000008">
    <property type="protein sequence ID" value="MET1490906.1"/>
    <property type="molecule type" value="Genomic_DNA"/>
</dbReference>
<dbReference type="GO" id="GO:0009002">
    <property type="term" value="F:serine-type D-Ala-D-Ala carboxypeptidase activity"/>
    <property type="evidence" value="ECO:0007669"/>
    <property type="project" value="UniProtKB-EC"/>
</dbReference>
<comment type="subcellular location">
    <subcellularLocation>
        <location evidence="14">Cell inner membrane</location>
        <topology evidence="14">Single-pass membrane protein</topology>
    </subcellularLocation>
    <subcellularLocation>
        <location evidence="2">Cell membrane</location>
    </subcellularLocation>
    <subcellularLocation>
        <location evidence="1">Membrane</location>
        <topology evidence="1">Single-pass membrane protein</topology>
    </subcellularLocation>
</comment>
<evidence type="ECO:0000256" key="12">
    <source>
        <dbReference type="ARBA" id="ARBA00023136"/>
    </source>
</evidence>
<feature type="transmembrane region" description="Helical" evidence="14">
    <location>
        <begin position="17"/>
        <end position="37"/>
    </location>
</feature>
<evidence type="ECO:0000313" key="17">
    <source>
        <dbReference type="EMBL" id="MET1490906.1"/>
    </source>
</evidence>
<keyword evidence="10 14" id="KW-0573">Peptidoglycan synthesis</keyword>
<dbReference type="PANTHER" id="PTHR30627:SF2">
    <property type="entry name" value="PEPTIDOGLYCAN D,D-TRANSPEPTIDASE MRDA"/>
    <property type="match status" value="1"/>
</dbReference>
<reference evidence="17 18" key="1">
    <citation type="submission" date="2024-07" db="EMBL/GenBank/DDBJ databases">
        <title>Uliginosibacterium paludis KCTC:42655.</title>
        <authorList>
            <person name="Kim M.K."/>
        </authorList>
    </citation>
    <scope>NUCLEOTIDE SEQUENCE [LARGE SCALE GENOMIC DNA]</scope>
    <source>
        <strain evidence="17 18">KCTC 42655</strain>
    </source>
</reference>
<keyword evidence="3 14" id="KW-1003">Cell membrane</keyword>
<dbReference type="Pfam" id="PF03717">
    <property type="entry name" value="PBP_dimer"/>
    <property type="match status" value="1"/>
</dbReference>
<dbReference type="InterPro" id="IPR050515">
    <property type="entry name" value="Beta-lactam/transpept"/>
</dbReference>
<dbReference type="InterPro" id="IPR001460">
    <property type="entry name" value="PCN-bd_Tpept"/>
</dbReference>
<keyword evidence="4 14" id="KW-0997">Cell inner membrane</keyword>
<dbReference type="Pfam" id="PF00905">
    <property type="entry name" value="Transpeptidase"/>
    <property type="match status" value="1"/>
</dbReference>
<comment type="pathway">
    <text evidence="14">Cell wall biogenesis; peptidoglycan biosynthesis.</text>
</comment>
<keyword evidence="5 14" id="KW-0121">Carboxypeptidase</keyword>
<dbReference type="InterPro" id="IPR017790">
    <property type="entry name" value="Penicillin-binding_protein_2"/>
</dbReference>
<evidence type="ECO:0000256" key="10">
    <source>
        <dbReference type="ARBA" id="ARBA00022984"/>
    </source>
</evidence>
<name>A0ABV2CSL3_9RHOO</name>
<dbReference type="Gene3D" id="3.40.710.10">
    <property type="entry name" value="DD-peptidase/beta-lactamase superfamily"/>
    <property type="match status" value="1"/>
</dbReference>
<accession>A0ABV2CSL3</accession>
<evidence type="ECO:0000259" key="15">
    <source>
        <dbReference type="Pfam" id="PF00905"/>
    </source>
</evidence>
<organism evidence="17 18">
    <name type="scientific">Uliginosibacterium paludis</name>
    <dbReference type="NCBI Taxonomy" id="1615952"/>
    <lineage>
        <taxon>Bacteria</taxon>
        <taxon>Pseudomonadati</taxon>
        <taxon>Pseudomonadota</taxon>
        <taxon>Betaproteobacteria</taxon>
        <taxon>Rhodocyclales</taxon>
        <taxon>Zoogloeaceae</taxon>
        <taxon>Uliginosibacterium</taxon>
    </lineage>
</organism>
<keyword evidence="12 14" id="KW-0472">Membrane</keyword>
<evidence type="ECO:0000256" key="3">
    <source>
        <dbReference type="ARBA" id="ARBA00022475"/>
    </source>
</evidence>
<keyword evidence="6 14" id="KW-0645">Protease</keyword>
<comment type="function">
    <text evidence="14">Catalyzes cross-linking of the peptidoglycan cell wall.</text>
</comment>
<evidence type="ECO:0000256" key="11">
    <source>
        <dbReference type="ARBA" id="ARBA00022989"/>
    </source>
</evidence>
<evidence type="ECO:0000313" key="18">
    <source>
        <dbReference type="Proteomes" id="UP001548590"/>
    </source>
</evidence>
<feature type="binding site" evidence="14">
    <location>
        <position position="364"/>
    </location>
    <ligand>
        <name>Zn(2+)</name>
        <dbReference type="ChEBI" id="CHEBI:29105"/>
    </ligand>
</feature>
<feature type="binding site" evidence="14">
    <location>
        <position position="351"/>
    </location>
    <ligand>
        <name>Zn(2+)</name>
        <dbReference type="ChEBI" id="CHEBI:29105"/>
    </ligand>
</feature>
<evidence type="ECO:0000256" key="1">
    <source>
        <dbReference type="ARBA" id="ARBA00004167"/>
    </source>
</evidence>
<keyword evidence="9 14" id="KW-0133">Cell shape</keyword>
<dbReference type="RefSeq" id="WP_345924819.1">
    <property type="nucleotide sequence ID" value="NZ_JBDIVF010000002.1"/>
</dbReference>
<feature type="domain" description="Penicillin-binding protein dimerisation" evidence="16">
    <location>
        <begin position="60"/>
        <end position="235"/>
    </location>
</feature>
<dbReference type="Gene3D" id="3.90.1310.10">
    <property type="entry name" value="Penicillin-binding protein 2a (Domain 2)"/>
    <property type="match status" value="1"/>
</dbReference>
<protein>
    <recommendedName>
        <fullName evidence="14">Peptidoglycan D,D-transpeptidase MrdA</fullName>
        <ecNumber evidence="14">3.4.16.4</ecNumber>
    </recommendedName>
    <alternativeName>
        <fullName evidence="14">Penicillin-binding protein 2</fullName>
        <shortName evidence="14">PBP-2</shortName>
    </alternativeName>
</protein>
<dbReference type="Gene3D" id="3.30.1390.30">
    <property type="entry name" value="Penicillin-binding protein 2a, domain 3"/>
    <property type="match status" value="1"/>
</dbReference>
<sequence>MELKTPEQEFHRFRARVAAAALLVLCGFGLIIARYVYLQVVRYDYFSTRAEANRISLLPIVPNRGLITDRNGVVLARNYSAYTLEITPSKVQNLEETINELADIIEIQPKDRRRFRKLLDESKNFESLPIRTRLTDEEVARFIARRYRFDGVDIKARLFRQYPLGEVASHAIGYIGRINQREMAKIEDDDELAANYRGTEHIGKTGLEQSYEKDLHGISGFEQVEVDASGRAVRSLDRTPPVPGNNLQLTLDIELQRIAEQAFGNRRGSLVAIEPSTGGVLAFVSTPRFDPNLFVDGITTENWDALNNSPDHPMINRAMNGAYPPGSTFKPFMALAALETGKRSASYAFHDPGFFVFGNNTFNDDKKGGHGVVDMVKSIVVSCDTYYYTLANEMGIDLISEFMGKLGFGSRTGIDISGESVGVLPSKEWKQRRFKKPEQKKWFAGETISIGIGQGYNAYTPLQLAHATATLANNGVMFKPHIVKYVVDAQTGVPRMVEPTPVADLGYKPENLDVVRRGMIGVITGGTGARAFAGAKYQAAGKTGTAQVFSLKGAKYVEHELHERLRDHALFIAYAPADNPKIALAVLVENGGFGAAAAAPIARQVLDYYIAGIKPAGAAPEDPDADADTEHGHD</sequence>